<keyword evidence="4 9" id="KW-0347">Helicase</keyword>
<comment type="caution">
    <text evidence="13">The sequence shown here is derived from an EMBL/GenBank/DDBJ whole genome shotgun (WGS) entry which is preliminary data.</text>
</comment>
<protein>
    <recommendedName>
        <fullName evidence="9">ATP-dependent DNA helicase</fullName>
        <ecNumber evidence="9">5.6.2.3</ecNumber>
    </recommendedName>
</protein>
<dbReference type="InterPro" id="IPR027417">
    <property type="entry name" value="P-loop_NTPase"/>
</dbReference>
<feature type="region of interest" description="Disordered" evidence="10">
    <location>
        <begin position="21"/>
        <end position="59"/>
    </location>
</feature>
<evidence type="ECO:0000313" key="13">
    <source>
        <dbReference type="EMBL" id="CAI0449195.1"/>
    </source>
</evidence>
<dbReference type="GO" id="GO:0006310">
    <property type="term" value="P:DNA recombination"/>
    <property type="evidence" value="ECO:0007669"/>
    <property type="project" value="UniProtKB-KW"/>
</dbReference>
<evidence type="ECO:0000256" key="5">
    <source>
        <dbReference type="ARBA" id="ARBA00022840"/>
    </source>
</evidence>
<dbReference type="Pfam" id="PF05970">
    <property type="entry name" value="PIF1"/>
    <property type="match status" value="1"/>
</dbReference>
<keyword evidence="1 9" id="KW-0547">Nucleotide-binding</keyword>
<comment type="cofactor">
    <cofactor evidence="9">
        <name>Mg(2+)</name>
        <dbReference type="ChEBI" id="CHEBI:18420"/>
    </cofactor>
</comment>
<name>A0AAV0MSJ5_9ROSI</name>
<dbReference type="GO" id="GO:0043139">
    <property type="term" value="F:5'-3' DNA helicase activity"/>
    <property type="evidence" value="ECO:0007669"/>
    <property type="project" value="UniProtKB-EC"/>
</dbReference>
<evidence type="ECO:0000256" key="2">
    <source>
        <dbReference type="ARBA" id="ARBA00022763"/>
    </source>
</evidence>
<feature type="domain" description="DNA helicase Pif1-like DEAD-box helicase" evidence="11">
    <location>
        <begin position="68"/>
        <end position="248"/>
    </location>
</feature>
<evidence type="ECO:0000256" key="7">
    <source>
        <dbReference type="ARBA" id="ARBA00023204"/>
    </source>
</evidence>
<sequence>MGAKLFTAAVTAVGAFRTRSSRRRSFSSSTNTGRKPRIASPKKLTTPSISNPKDVEKGDTVDGIEWADEQNQVLAQVRCGSSVFITGSAGSGKTLLLQHIIGVLEQVHGPQKVFVTASTGVAACAIRGQTLHSFAAIGFGKADRDTLVDRVLLNKSATKRWKKVKALVIDEVSMVDAEMFENLEFIARQVKSSNKVWGGIQLVVSGDFFQLPPITSQYGKQFAFEADCWDASFDAQVELKKIFRQSDPRLIKLLDGMRKGKGDSEDLEVLKQSCLLSEPDSSVVRLYPRIEDVKRVNNERMESLGEQVFMYKAIDGGIDGFKRGIVADQLEICRGARVMLIKNLDTKSQLCNGATGTVAGFFLAKQNSSLGEYLPLVRFDSGIQMIIEPERWEIVEGGKVVAWREQIPLILAWALSVHKCQGMTLDTLHTDLSRAFGYGMVYVALSRVRSLEGLSLSGFNPFKIKAHPKVVHFYEQLGSHKLLKDDEADDRMKEVCADC</sequence>
<reference evidence="13" key="1">
    <citation type="submission" date="2022-08" db="EMBL/GenBank/DDBJ databases">
        <authorList>
            <person name="Gutierrez-Valencia J."/>
        </authorList>
    </citation>
    <scope>NUCLEOTIDE SEQUENCE</scope>
</reference>
<evidence type="ECO:0000259" key="12">
    <source>
        <dbReference type="Pfam" id="PF21530"/>
    </source>
</evidence>
<proteinExistence type="inferred from homology"/>
<dbReference type="PANTHER" id="PTHR47642">
    <property type="entry name" value="ATP-DEPENDENT DNA HELICASE"/>
    <property type="match status" value="1"/>
</dbReference>
<dbReference type="CDD" id="cd18037">
    <property type="entry name" value="DEXSc_Pif1_like"/>
    <property type="match status" value="1"/>
</dbReference>
<dbReference type="InterPro" id="IPR010285">
    <property type="entry name" value="DNA_helicase_pif1-like_DEAD"/>
</dbReference>
<dbReference type="PANTHER" id="PTHR47642:SF5">
    <property type="entry name" value="ATP-DEPENDENT DNA HELICASE"/>
    <property type="match status" value="1"/>
</dbReference>
<dbReference type="Pfam" id="PF21530">
    <property type="entry name" value="Pif1_2B_dom"/>
    <property type="match status" value="1"/>
</dbReference>
<evidence type="ECO:0000256" key="8">
    <source>
        <dbReference type="ARBA" id="ARBA00023235"/>
    </source>
</evidence>
<dbReference type="GO" id="GO:0016787">
    <property type="term" value="F:hydrolase activity"/>
    <property type="evidence" value="ECO:0007669"/>
    <property type="project" value="UniProtKB-KW"/>
</dbReference>
<dbReference type="EMBL" id="CAMGYJ010000007">
    <property type="protein sequence ID" value="CAI0449195.1"/>
    <property type="molecule type" value="Genomic_DNA"/>
</dbReference>
<evidence type="ECO:0000313" key="14">
    <source>
        <dbReference type="Proteomes" id="UP001154282"/>
    </source>
</evidence>
<keyword evidence="2 9" id="KW-0227">DNA damage</keyword>
<evidence type="ECO:0000256" key="3">
    <source>
        <dbReference type="ARBA" id="ARBA00022801"/>
    </source>
</evidence>
<evidence type="ECO:0000256" key="6">
    <source>
        <dbReference type="ARBA" id="ARBA00023125"/>
    </source>
</evidence>
<keyword evidence="14" id="KW-1185">Reference proteome</keyword>
<dbReference type="Gene3D" id="3.40.50.300">
    <property type="entry name" value="P-loop containing nucleotide triphosphate hydrolases"/>
    <property type="match status" value="1"/>
</dbReference>
<keyword evidence="8" id="KW-0413">Isomerase</keyword>
<keyword evidence="3 9" id="KW-0378">Hydrolase</keyword>
<organism evidence="13 14">
    <name type="scientific">Linum tenue</name>
    <dbReference type="NCBI Taxonomy" id="586396"/>
    <lineage>
        <taxon>Eukaryota</taxon>
        <taxon>Viridiplantae</taxon>
        <taxon>Streptophyta</taxon>
        <taxon>Embryophyta</taxon>
        <taxon>Tracheophyta</taxon>
        <taxon>Spermatophyta</taxon>
        <taxon>Magnoliopsida</taxon>
        <taxon>eudicotyledons</taxon>
        <taxon>Gunneridae</taxon>
        <taxon>Pentapetalae</taxon>
        <taxon>rosids</taxon>
        <taxon>fabids</taxon>
        <taxon>Malpighiales</taxon>
        <taxon>Linaceae</taxon>
        <taxon>Linum</taxon>
    </lineage>
</organism>
<dbReference type="GO" id="GO:0005524">
    <property type="term" value="F:ATP binding"/>
    <property type="evidence" value="ECO:0007669"/>
    <property type="project" value="UniProtKB-KW"/>
</dbReference>
<dbReference type="SUPFAM" id="SSF52540">
    <property type="entry name" value="P-loop containing nucleoside triphosphate hydrolases"/>
    <property type="match status" value="2"/>
</dbReference>
<keyword evidence="7 9" id="KW-0234">DNA repair</keyword>
<evidence type="ECO:0000256" key="4">
    <source>
        <dbReference type="ARBA" id="ARBA00022806"/>
    </source>
</evidence>
<dbReference type="AlphaFoldDB" id="A0AAV0MSJ5"/>
<dbReference type="EC" id="5.6.2.3" evidence="9"/>
<dbReference type="GO" id="GO:0000723">
    <property type="term" value="P:telomere maintenance"/>
    <property type="evidence" value="ECO:0007669"/>
    <property type="project" value="InterPro"/>
</dbReference>
<dbReference type="CDD" id="cd18809">
    <property type="entry name" value="SF1_C_RecD"/>
    <property type="match status" value="1"/>
</dbReference>
<evidence type="ECO:0000256" key="1">
    <source>
        <dbReference type="ARBA" id="ARBA00022741"/>
    </source>
</evidence>
<keyword evidence="5 9" id="KW-0067">ATP-binding</keyword>
<comment type="similarity">
    <text evidence="9">Belongs to the helicase family.</text>
</comment>
<keyword evidence="9" id="KW-0233">DNA recombination</keyword>
<dbReference type="InterPro" id="IPR051055">
    <property type="entry name" value="PIF1_helicase"/>
</dbReference>
<accession>A0AAV0MSJ5</accession>
<comment type="catalytic activity">
    <reaction evidence="9">
        <text>ATP + H2O = ADP + phosphate + H(+)</text>
        <dbReference type="Rhea" id="RHEA:13065"/>
        <dbReference type="ChEBI" id="CHEBI:15377"/>
        <dbReference type="ChEBI" id="CHEBI:15378"/>
        <dbReference type="ChEBI" id="CHEBI:30616"/>
        <dbReference type="ChEBI" id="CHEBI:43474"/>
        <dbReference type="ChEBI" id="CHEBI:456216"/>
        <dbReference type="EC" id="5.6.2.3"/>
    </reaction>
</comment>
<keyword evidence="6" id="KW-0238">DNA-binding</keyword>
<dbReference type="Proteomes" id="UP001154282">
    <property type="component" value="Unassembled WGS sequence"/>
</dbReference>
<evidence type="ECO:0000256" key="9">
    <source>
        <dbReference type="RuleBase" id="RU363044"/>
    </source>
</evidence>
<feature type="domain" description="DNA helicase Pif1-like 2B" evidence="12">
    <location>
        <begin position="324"/>
        <end position="361"/>
    </location>
</feature>
<dbReference type="InterPro" id="IPR049163">
    <property type="entry name" value="Pif1-like_2B_dom"/>
</dbReference>
<gene>
    <name evidence="13" type="ORF">LITE_LOCUS30073</name>
</gene>
<evidence type="ECO:0000259" key="11">
    <source>
        <dbReference type="Pfam" id="PF05970"/>
    </source>
</evidence>
<evidence type="ECO:0000256" key="10">
    <source>
        <dbReference type="SAM" id="MobiDB-lite"/>
    </source>
</evidence>
<dbReference type="GO" id="GO:0006281">
    <property type="term" value="P:DNA repair"/>
    <property type="evidence" value="ECO:0007669"/>
    <property type="project" value="UniProtKB-KW"/>
</dbReference>